<evidence type="ECO:0000313" key="2">
    <source>
        <dbReference type="EMBL" id="QPQ55028.1"/>
    </source>
</evidence>
<feature type="chain" id="PRO_5032287413" evidence="1">
    <location>
        <begin position="17"/>
        <end position="127"/>
    </location>
</feature>
<reference evidence="2 3" key="1">
    <citation type="submission" date="2020-11" db="EMBL/GenBank/DDBJ databases">
        <title>Genome seq and assembly of Sphingosinicella sp.</title>
        <authorList>
            <person name="Chhetri G."/>
        </authorList>
    </citation>
    <scope>NUCLEOTIDE SEQUENCE [LARGE SCALE GENOMIC DNA]</scope>
    <source>
        <strain evidence="2 3">UDD2</strain>
    </source>
</reference>
<feature type="signal peptide" evidence="1">
    <location>
        <begin position="1"/>
        <end position="16"/>
    </location>
</feature>
<keyword evidence="1" id="KW-0732">Signal</keyword>
<sequence length="127" mass="13745">MKSVLLAAVLATGAVAAPRSTPDQQLAHILKDRVAGKPQHCIDTSRILSSRIIDDTAIVYDAGHTLYVNRPASAEGMNDWDIMVTRTFGSRLCDNDVVTLVDPGSRMMSGLVFLGEFVPYKKVKAKG</sequence>
<evidence type="ECO:0000313" key="3">
    <source>
        <dbReference type="Proteomes" id="UP000594873"/>
    </source>
</evidence>
<organism evidence="2 3">
    <name type="scientific">Allosphingosinicella flava</name>
    <dbReference type="NCBI Taxonomy" id="2771430"/>
    <lineage>
        <taxon>Bacteria</taxon>
        <taxon>Pseudomonadati</taxon>
        <taxon>Pseudomonadota</taxon>
        <taxon>Alphaproteobacteria</taxon>
        <taxon>Sphingomonadales</taxon>
        <taxon>Sphingomonadaceae</taxon>
        <taxon>Allosphingosinicella</taxon>
    </lineage>
</organism>
<name>A0A7T2LM54_9SPHN</name>
<evidence type="ECO:0000256" key="1">
    <source>
        <dbReference type="SAM" id="SignalP"/>
    </source>
</evidence>
<dbReference type="EMBL" id="CP065592">
    <property type="protein sequence ID" value="QPQ55028.1"/>
    <property type="molecule type" value="Genomic_DNA"/>
</dbReference>
<dbReference type="Proteomes" id="UP000594873">
    <property type="component" value="Chromosome"/>
</dbReference>
<accession>A0A7T2LM54</accession>
<dbReference type="KEGG" id="sflv:IC614_12125"/>
<protein>
    <submittedName>
        <fullName evidence="2">Uncharacterized protein</fullName>
    </submittedName>
</protein>
<dbReference type="RefSeq" id="WP_200971704.1">
    <property type="nucleotide sequence ID" value="NZ_CP065592.1"/>
</dbReference>
<gene>
    <name evidence="2" type="ORF">IC614_12125</name>
</gene>
<dbReference type="AlphaFoldDB" id="A0A7T2LM54"/>
<keyword evidence="3" id="KW-1185">Reference proteome</keyword>
<proteinExistence type="predicted"/>